<dbReference type="OrthoDB" id="439808at2759"/>
<dbReference type="AlphaFoldDB" id="A0A5J4VD24"/>
<feature type="domain" description="RRM" evidence="4">
    <location>
        <begin position="52"/>
        <end position="139"/>
    </location>
</feature>
<evidence type="ECO:0000256" key="3">
    <source>
        <dbReference type="SAM" id="MobiDB-lite"/>
    </source>
</evidence>
<gene>
    <name evidence="5" type="ORF">EZS28_024200</name>
</gene>
<dbReference type="PROSITE" id="PS50102">
    <property type="entry name" value="RRM"/>
    <property type="match status" value="3"/>
</dbReference>
<dbReference type="SUPFAM" id="SSF57850">
    <property type="entry name" value="RING/U-box"/>
    <property type="match status" value="1"/>
</dbReference>
<dbReference type="Pfam" id="PF26200">
    <property type="entry name" value="Rcat_RNF216"/>
    <property type="match status" value="1"/>
</dbReference>
<evidence type="ECO:0000256" key="2">
    <source>
        <dbReference type="PROSITE-ProRule" id="PRU00176"/>
    </source>
</evidence>
<feature type="compositionally biased region" description="Basic and acidic residues" evidence="3">
    <location>
        <begin position="131"/>
        <end position="150"/>
    </location>
</feature>
<dbReference type="SMART" id="SM00360">
    <property type="entry name" value="RRM"/>
    <property type="match status" value="3"/>
</dbReference>
<evidence type="ECO:0000259" key="4">
    <source>
        <dbReference type="PROSITE" id="PS50102"/>
    </source>
</evidence>
<evidence type="ECO:0000256" key="1">
    <source>
        <dbReference type="ARBA" id="ARBA00022884"/>
    </source>
</evidence>
<accession>A0A5J4VD24</accession>
<feature type="domain" description="RRM" evidence="4">
    <location>
        <begin position="157"/>
        <end position="236"/>
    </location>
</feature>
<dbReference type="PANTHER" id="PTHR48025:SF1">
    <property type="entry name" value="RRM DOMAIN-CONTAINING PROTEIN"/>
    <property type="match status" value="1"/>
</dbReference>
<feature type="domain" description="RRM" evidence="4">
    <location>
        <begin position="360"/>
        <end position="431"/>
    </location>
</feature>
<dbReference type="InterPro" id="IPR000504">
    <property type="entry name" value="RRM_dom"/>
</dbReference>
<evidence type="ECO:0000313" key="5">
    <source>
        <dbReference type="EMBL" id="KAA6380274.1"/>
    </source>
</evidence>
<feature type="region of interest" description="Disordered" evidence="3">
    <location>
        <begin position="129"/>
        <end position="152"/>
    </location>
</feature>
<dbReference type="SUPFAM" id="SSF54928">
    <property type="entry name" value="RNA-binding domain, RBD"/>
    <property type="match status" value="2"/>
</dbReference>
<dbReference type="Gene3D" id="3.30.70.330">
    <property type="match status" value="3"/>
</dbReference>
<keyword evidence="1 2" id="KW-0694">RNA-binding</keyword>
<dbReference type="GO" id="GO:0005634">
    <property type="term" value="C:nucleus"/>
    <property type="evidence" value="ECO:0007669"/>
    <property type="project" value="TreeGrafter"/>
</dbReference>
<dbReference type="InterPro" id="IPR050502">
    <property type="entry name" value="Euk_RNA-bind_prot"/>
</dbReference>
<dbReference type="CDD" id="cd00590">
    <property type="entry name" value="RRM_SF"/>
    <property type="match status" value="2"/>
</dbReference>
<proteinExistence type="predicted"/>
<dbReference type="Proteomes" id="UP000324800">
    <property type="component" value="Unassembled WGS sequence"/>
</dbReference>
<protein>
    <recommendedName>
        <fullName evidence="4">RRM domain-containing protein</fullName>
    </recommendedName>
</protein>
<dbReference type="GO" id="GO:0003729">
    <property type="term" value="F:mRNA binding"/>
    <property type="evidence" value="ECO:0007669"/>
    <property type="project" value="TreeGrafter"/>
</dbReference>
<dbReference type="InterPro" id="IPR035979">
    <property type="entry name" value="RBD_domain_sf"/>
</dbReference>
<reference evidence="5 6" key="1">
    <citation type="submission" date="2019-03" db="EMBL/GenBank/DDBJ databases">
        <title>Single cell metagenomics reveals metabolic interactions within the superorganism composed of flagellate Streblomastix strix and complex community of Bacteroidetes bacteria on its surface.</title>
        <authorList>
            <person name="Treitli S.C."/>
            <person name="Kolisko M."/>
            <person name="Husnik F."/>
            <person name="Keeling P."/>
            <person name="Hampl V."/>
        </authorList>
    </citation>
    <scope>NUCLEOTIDE SEQUENCE [LARGE SCALE GENOMIC DNA]</scope>
    <source>
        <strain evidence="5">ST1C</strain>
    </source>
</reference>
<sequence length="736" mass="84964">MIAEIILPNVEIAQQSSLEMNDKTILEQSIHVYFDGPIFQIRNNSLFVENNRALFLSHIPNNVSVQELKDVFTYPKPERIVRVFDRQQEKFMDFASVIFPSTADREMILETIGREIILKGKNIQMRRFGKKLQDEEDKGKSEQRSQKDEQMTSLDSQKLIIINIPQEISTSQIEQVFMKFGEVKFTIPLNIRTGHQFQFGFALFKTTEQAGAALNSLNGKDIFRVGYGLQISFAEPVTDANSKLTVLNLPPNITKHHRAVIVLNDYNKVKNVIRDQNNMIIDGCIINIQKVLTQEEKLYRKSDFWKLINRKDVNIRGLEQQVYELQEKAHEMQVYSQKSHELVQKIEIDKQIEYAGNNACELFVNGISSLHSNEDLLQQFKQFGAVKAYVQKEKGFGFVTFLSVRNAQTAINAMNGRIIGGRKIKVNFGNKAPQFNKDRDMKTALENEHLNEEAARNAEAEVNDAIHELQNLKQRLMIRETSKDKLSIFVNNNEISDSEEEEEEEEEGSCMICNDDLSEGNICSCNCERHHFIHCECLKASLESDLNQFQLNIRCIADPDCIAEYSMELLEQLLDEGKYSLLQELLIINYGGSEADERSILQEKMPEQEKIEKENEVDQQKREDHEFEKAIAAALTNALIRYCPQCGRGIIQEQGLSIIQCVCQKFFCQNCQKDISEIKFKHFQEEKCKLNIPANSIDRQQRQIKKAQEAAEKFVKEHPQFDNCDQKMKKCLDLWI</sequence>
<dbReference type="EMBL" id="SNRW01008001">
    <property type="protein sequence ID" value="KAA6380274.1"/>
    <property type="molecule type" value="Genomic_DNA"/>
</dbReference>
<dbReference type="Pfam" id="PF00076">
    <property type="entry name" value="RRM_1"/>
    <property type="match status" value="2"/>
</dbReference>
<evidence type="ECO:0000313" key="6">
    <source>
        <dbReference type="Proteomes" id="UP000324800"/>
    </source>
</evidence>
<dbReference type="InterPro" id="IPR012677">
    <property type="entry name" value="Nucleotide-bd_a/b_plait_sf"/>
</dbReference>
<name>A0A5J4VD24_9EUKA</name>
<dbReference type="PANTHER" id="PTHR48025">
    <property type="entry name" value="OS02G0815200 PROTEIN"/>
    <property type="match status" value="1"/>
</dbReference>
<comment type="caution">
    <text evidence="5">The sequence shown here is derived from an EMBL/GenBank/DDBJ whole genome shotgun (WGS) entry which is preliminary data.</text>
</comment>
<organism evidence="5 6">
    <name type="scientific">Streblomastix strix</name>
    <dbReference type="NCBI Taxonomy" id="222440"/>
    <lineage>
        <taxon>Eukaryota</taxon>
        <taxon>Metamonada</taxon>
        <taxon>Preaxostyla</taxon>
        <taxon>Oxymonadida</taxon>
        <taxon>Streblomastigidae</taxon>
        <taxon>Streblomastix</taxon>
    </lineage>
</organism>